<evidence type="ECO:0000313" key="8">
    <source>
        <dbReference type="Proteomes" id="UP000199626"/>
    </source>
</evidence>
<dbReference type="SUPFAM" id="SSF46557">
    <property type="entry name" value="GreA transcript cleavage protein, N-terminal domain"/>
    <property type="match status" value="1"/>
</dbReference>
<name>A0A1G6CML3_9GAMM</name>
<dbReference type="InterPro" id="IPR001437">
    <property type="entry name" value="Tscrpt_elong_fac_GreA/B_C"/>
</dbReference>
<dbReference type="InterPro" id="IPR023459">
    <property type="entry name" value="Tscrpt_elong_fac_GreA/B_fam"/>
</dbReference>
<feature type="domain" description="Transcription elongation factor GreA/GreB C-terminal" evidence="5">
    <location>
        <begin position="81"/>
        <end position="155"/>
    </location>
</feature>
<gene>
    <name evidence="4" type="primary">greB</name>
    <name evidence="7" type="ORF">SAMN02927930_01309</name>
</gene>
<dbReference type="GO" id="GO:0032784">
    <property type="term" value="P:regulation of DNA-templated transcription elongation"/>
    <property type="evidence" value="ECO:0007669"/>
    <property type="project" value="UniProtKB-UniRule"/>
</dbReference>
<reference evidence="8" key="1">
    <citation type="submission" date="2016-10" db="EMBL/GenBank/DDBJ databases">
        <authorList>
            <person name="Varghese N."/>
            <person name="Submissions S."/>
        </authorList>
    </citation>
    <scope>NUCLEOTIDE SEQUENCE [LARGE SCALE GENOMIC DNA]</scope>
    <source>
        <strain evidence="8">CGMCC 1.10824</strain>
    </source>
</reference>
<dbReference type="InterPro" id="IPR022691">
    <property type="entry name" value="Tscrpt_elong_fac_GreA/B_N"/>
</dbReference>
<keyword evidence="2 4" id="KW-0238">DNA-binding</keyword>
<dbReference type="PIRSF" id="PIRSF006092">
    <property type="entry name" value="GreA_GreB"/>
    <property type="match status" value="1"/>
</dbReference>
<evidence type="ECO:0000259" key="5">
    <source>
        <dbReference type="Pfam" id="PF01272"/>
    </source>
</evidence>
<dbReference type="NCBIfam" id="TIGR01461">
    <property type="entry name" value="greB"/>
    <property type="match status" value="1"/>
</dbReference>
<dbReference type="FunFam" id="3.10.50.30:FF:000001">
    <property type="entry name" value="Transcription elongation factor GreA"/>
    <property type="match status" value="1"/>
</dbReference>
<dbReference type="GO" id="GO:0006354">
    <property type="term" value="P:DNA-templated transcription elongation"/>
    <property type="evidence" value="ECO:0007669"/>
    <property type="project" value="TreeGrafter"/>
</dbReference>
<evidence type="ECO:0000256" key="1">
    <source>
        <dbReference type="ARBA" id="ARBA00023015"/>
    </source>
</evidence>
<accession>A0A1G6CML3</accession>
<dbReference type="Proteomes" id="UP000199626">
    <property type="component" value="Unassembled WGS sequence"/>
</dbReference>
<dbReference type="PANTHER" id="PTHR30437:SF6">
    <property type="entry name" value="TRANSCRIPTION ELONGATION FACTOR GREB"/>
    <property type="match status" value="1"/>
</dbReference>
<evidence type="ECO:0000313" key="7">
    <source>
        <dbReference type="EMBL" id="SDB33995.1"/>
    </source>
</evidence>
<dbReference type="InterPro" id="IPR028624">
    <property type="entry name" value="Tscrpt_elong_fac_GreA/B"/>
</dbReference>
<keyword evidence="7" id="KW-0251">Elongation factor</keyword>
<feature type="domain" description="Transcription elongation factor GreA/GreB N-terminal" evidence="6">
    <location>
        <begin position="5"/>
        <end position="74"/>
    </location>
</feature>
<dbReference type="GO" id="GO:0003746">
    <property type="term" value="F:translation elongation factor activity"/>
    <property type="evidence" value="ECO:0007669"/>
    <property type="project" value="UniProtKB-KW"/>
</dbReference>
<dbReference type="InterPro" id="IPR006358">
    <property type="entry name" value="Tscrpt_elong_fac_GreB"/>
</dbReference>
<dbReference type="RefSeq" id="WP_092592918.1">
    <property type="nucleotide sequence ID" value="NZ_FMXN01000006.1"/>
</dbReference>
<dbReference type="STRING" id="1159017.SAMN02927930_01309"/>
<dbReference type="HAMAP" id="MF_00930">
    <property type="entry name" value="GreB"/>
    <property type="match status" value="1"/>
</dbReference>
<dbReference type="Gene3D" id="1.10.287.180">
    <property type="entry name" value="Transcription elongation factor, GreA/GreB, N-terminal domain"/>
    <property type="match status" value="1"/>
</dbReference>
<dbReference type="GO" id="GO:0003677">
    <property type="term" value="F:DNA binding"/>
    <property type="evidence" value="ECO:0007669"/>
    <property type="project" value="UniProtKB-UniRule"/>
</dbReference>
<evidence type="ECO:0000256" key="2">
    <source>
        <dbReference type="ARBA" id="ARBA00023125"/>
    </source>
</evidence>
<dbReference type="Gene3D" id="3.10.50.30">
    <property type="entry name" value="Transcription elongation factor, GreA/GreB, C-terminal domain"/>
    <property type="match status" value="1"/>
</dbReference>
<sequence length="163" mass="18856">MRTNLISRSGYELLQQELNHLWRVERRETTEKVAWAASLGDRSENADYKYNKQKLRQIDRRIRFLQKRLEQLKIVDYSPQQEGKVFFGATVAVEDNDGNTLSFTIAGPDEIYQRDDVISIDAPMARAALGKQLDDEFTVHTPNGAKTWYIIAIEYRLTRASTS</sequence>
<dbReference type="SUPFAM" id="SSF54534">
    <property type="entry name" value="FKBP-like"/>
    <property type="match status" value="1"/>
</dbReference>
<keyword evidence="1 4" id="KW-0805">Transcription regulation</keyword>
<protein>
    <recommendedName>
        <fullName evidence="4">Transcription elongation factor GreB</fullName>
    </recommendedName>
    <alternativeName>
        <fullName evidence="4">Transcript cleavage factor GreB</fullName>
    </alternativeName>
</protein>
<dbReference type="HAMAP" id="MF_00105">
    <property type="entry name" value="GreA_GreB"/>
    <property type="match status" value="1"/>
</dbReference>
<dbReference type="EMBL" id="FMXN01000006">
    <property type="protein sequence ID" value="SDB33995.1"/>
    <property type="molecule type" value="Genomic_DNA"/>
</dbReference>
<dbReference type="InterPro" id="IPR036953">
    <property type="entry name" value="GreA/GreB_C_sf"/>
</dbReference>
<dbReference type="Pfam" id="PF01272">
    <property type="entry name" value="GreA_GreB"/>
    <property type="match status" value="1"/>
</dbReference>
<dbReference type="InterPro" id="IPR036805">
    <property type="entry name" value="Tscrpt_elong_fac_GreA/B_N_sf"/>
</dbReference>
<keyword evidence="7" id="KW-0648">Protein biosynthesis</keyword>
<keyword evidence="8" id="KW-1185">Reference proteome</keyword>
<dbReference type="GO" id="GO:0070063">
    <property type="term" value="F:RNA polymerase binding"/>
    <property type="evidence" value="ECO:0007669"/>
    <property type="project" value="InterPro"/>
</dbReference>
<dbReference type="NCBIfam" id="NF002506">
    <property type="entry name" value="PRK01885.1"/>
    <property type="match status" value="1"/>
</dbReference>
<organism evidence="7 8">
    <name type="scientific">Pseudidiomarina indica</name>
    <dbReference type="NCBI Taxonomy" id="1159017"/>
    <lineage>
        <taxon>Bacteria</taxon>
        <taxon>Pseudomonadati</taxon>
        <taxon>Pseudomonadota</taxon>
        <taxon>Gammaproteobacteria</taxon>
        <taxon>Alteromonadales</taxon>
        <taxon>Idiomarinaceae</taxon>
        <taxon>Pseudidiomarina</taxon>
    </lineage>
</organism>
<comment type="similarity">
    <text evidence="4">Belongs to the GreA/GreB family. GreB subfamily.</text>
</comment>
<evidence type="ECO:0000259" key="6">
    <source>
        <dbReference type="Pfam" id="PF03449"/>
    </source>
</evidence>
<evidence type="ECO:0000256" key="4">
    <source>
        <dbReference type="HAMAP-Rule" id="MF_00930"/>
    </source>
</evidence>
<dbReference type="AlphaFoldDB" id="A0A1G6CML3"/>
<keyword evidence="3 4" id="KW-0804">Transcription</keyword>
<dbReference type="PANTHER" id="PTHR30437">
    <property type="entry name" value="TRANSCRIPTION ELONGATION FACTOR GREA"/>
    <property type="match status" value="1"/>
</dbReference>
<evidence type="ECO:0000256" key="3">
    <source>
        <dbReference type="ARBA" id="ARBA00023163"/>
    </source>
</evidence>
<comment type="function">
    <text evidence="4">Necessary for efficient RNA polymerase transcription elongation past template-encoded arresting sites. The arresting sites in DNA have the property of trapping a certain fraction of elongating RNA polymerases that pass through, resulting in locked ternary complexes. Cleavage of the nascent transcript by cleavage factors such as GreA or GreB allows the resumption of elongation from the new 3'terminus. GreB releases sequences of up to 9 nucleotides in length.</text>
</comment>
<dbReference type="FunFam" id="1.10.287.180:FF:000001">
    <property type="entry name" value="Transcription elongation factor GreA"/>
    <property type="match status" value="1"/>
</dbReference>
<dbReference type="Pfam" id="PF03449">
    <property type="entry name" value="GreA_GreB_N"/>
    <property type="match status" value="1"/>
</dbReference>
<dbReference type="OrthoDB" id="5511940at2"/>
<proteinExistence type="inferred from homology"/>